<protein>
    <submittedName>
        <fullName evidence="1">Uncharacterized protein</fullName>
    </submittedName>
</protein>
<accession>A0A1W6MX26</accession>
<dbReference type="Proteomes" id="UP000193978">
    <property type="component" value="Chromosome"/>
</dbReference>
<dbReference type="AlphaFoldDB" id="A0A1W6MX26"/>
<reference evidence="1 2" key="1">
    <citation type="submission" date="2017-02" db="EMBL/GenBank/DDBJ databases">
        <authorList>
            <person name="Peterson S.W."/>
        </authorList>
    </citation>
    <scope>NUCLEOTIDE SEQUENCE [LARGE SCALE GENOMIC DNA]</scope>
    <source>
        <strain evidence="1 2">S285</strain>
    </source>
</reference>
<keyword evidence="2" id="KW-1185">Reference proteome</keyword>
<sequence length="92" mass="9788">MFSAEARKPNWPSSPAAARNRQEAALVFTRLPLIRLSAKLTSFTFASSALDFDAEDRAPATLLAALIFAAPPARTDAACRQLLGAGRSRGEA</sequence>
<dbReference type="KEGG" id="mbry:B1812_14745"/>
<evidence type="ECO:0000313" key="2">
    <source>
        <dbReference type="Proteomes" id="UP000193978"/>
    </source>
</evidence>
<name>A0A1W6MX26_9HYPH</name>
<proteinExistence type="predicted"/>
<gene>
    <name evidence="1" type="ORF">B1812_14745</name>
</gene>
<dbReference type="EMBL" id="CP019948">
    <property type="protein sequence ID" value="ARN82128.1"/>
    <property type="molecule type" value="Genomic_DNA"/>
</dbReference>
<dbReference type="STRING" id="655015.B1812_14745"/>
<organism evidence="1 2">
    <name type="scientific">Methylocystis bryophila</name>
    <dbReference type="NCBI Taxonomy" id="655015"/>
    <lineage>
        <taxon>Bacteria</taxon>
        <taxon>Pseudomonadati</taxon>
        <taxon>Pseudomonadota</taxon>
        <taxon>Alphaproteobacteria</taxon>
        <taxon>Hyphomicrobiales</taxon>
        <taxon>Methylocystaceae</taxon>
        <taxon>Methylocystis</taxon>
    </lineage>
</organism>
<evidence type="ECO:0000313" key="1">
    <source>
        <dbReference type="EMBL" id="ARN82128.1"/>
    </source>
</evidence>